<dbReference type="PANTHER" id="PTHR32089">
    <property type="entry name" value="METHYL-ACCEPTING CHEMOTAXIS PROTEIN MCPB"/>
    <property type="match status" value="1"/>
</dbReference>
<dbReference type="RefSeq" id="WP_257450873.1">
    <property type="nucleotide sequence ID" value="NZ_JANIPJ010000021.1"/>
</dbReference>
<evidence type="ECO:0000313" key="11">
    <source>
        <dbReference type="Proteomes" id="UP001141950"/>
    </source>
</evidence>
<reference evidence="10" key="1">
    <citation type="submission" date="2022-08" db="EMBL/GenBank/DDBJ databases">
        <title>The genomic sequence of strain Paenibacillus sp. SCIV0701.</title>
        <authorList>
            <person name="Zhao H."/>
        </authorList>
    </citation>
    <scope>NUCLEOTIDE SEQUENCE</scope>
    <source>
        <strain evidence="10">SCIV0701</strain>
    </source>
</reference>
<dbReference type="GO" id="GO:0007165">
    <property type="term" value="P:signal transduction"/>
    <property type="evidence" value="ECO:0007669"/>
    <property type="project" value="UniProtKB-KW"/>
</dbReference>
<feature type="transmembrane region" description="Helical" evidence="7">
    <location>
        <begin position="12"/>
        <end position="36"/>
    </location>
</feature>
<keyword evidence="4 6" id="KW-0807">Transducer</keyword>
<comment type="caution">
    <text evidence="10">The sequence shown here is derived from an EMBL/GenBank/DDBJ whole genome shotgun (WGS) entry which is preliminary data.</text>
</comment>
<comment type="similarity">
    <text evidence="5">Belongs to the methyl-accepting chemotaxis (MCP) protein family.</text>
</comment>
<feature type="transmembrane region" description="Helical" evidence="7">
    <location>
        <begin position="42"/>
        <end position="63"/>
    </location>
</feature>
<dbReference type="PROSITE" id="PS50885">
    <property type="entry name" value="HAMP"/>
    <property type="match status" value="1"/>
</dbReference>
<evidence type="ECO:0000256" key="7">
    <source>
        <dbReference type="SAM" id="Phobius"/>
    </source>
</evidence>
<feature type="domain" description="HAMP" evidence="9">
    <location>
        <begin position="66"/>
        <end position="118"/>
    </location>
</feature>
<keyword evidence="7" id="KW-1133">Transmembrane helix</keyword>
<keyword evidence="3 7" id="KW-0472">Membrane</keyword>
<dbReference type="SUPFAM" id="SSF58104">
    <property type="entry name" value="Methyl-accepting chemotaxis protein (MCP) signaling domain"/>
    <property type="match status" value="1"/>
</dbReference>
<dbReference type="InterPro" id="IPR004089">
    <property type="entry name" value="MCPsignal_dom"/>
</dbReference>
<evidence type="ECO:0000256" key="6">
    <source>
        <dbReference type="PROSITE-ProRule" id="PRU00284"/>
    </source>
</evidence>
<sequence length="423" mass="45441">MNVKREILKKLFLYLLRSFLQGAVIGIFAVLITNAATGTPLFSLPSLLCIVLVGLGTTVFGFFNFKAYATPFAEIEGFITTIAQGDLTKDINMKNLGPLARFGPSMNSMRQSLHELVSTAKETSEQVNRSIGVVTKQLDRTRDDYNQIMFSVREVSSAIRIQSQSAAESSKGVDEMAVGVGEIAESSIAVGASSNNAAAVAARTREDIAFMNNQMNRVQEAFSQLSATIQEFVHISGHIGGSIQLITEISGQTNLLALNASIEAARAGEHGRGFAVVASEVRKLAAQASESATSIQELVSKMADNSKDAMDAMTQSEREVESGLQVVRATESSMFDILNTVETINQQINNISYVGEQLAAGSEQIAATVDEMAKTAEISNESVQEIVQLTGSVQSAMDEVTEATSRLKELGGSLQDLMNRFTI</sequence>
<organism evidence="10 11">
    <name type="scientific">Paenibacillus soyae</name>
    <dbReference type="NCBI Taxonomy" id="2969249"/>
    <lineage>
        <taxon>Bacteria</taxon>
        <taxon>Bacillati</taxon>
        <taxon>Bacillota</taxon>
        <taxon>Bacilli</taxon>
        <taxon>Bacillales</taxon>
        <taxon>Paenibacillaceae</taxon>
        <taxon>Paenibacillus</taxon>
    </lineage>
</organism>
<comment type="subcellular location">
    <subcellularLocation>
        <location evidence="1">Cell membrane</location>
    </subcellularLocation>
</comment>
<dbReference type="EMBL" id="JANIPJ010000021">
    <property type="protein sequence ID" value="MCR2806904.1"/>
    <property type="molecule type" value="Genomic_DNA"/>
</dbReference>
<feature type="domain" description="Methyl-accepting transducer" evidence="8">
    <location>
        <begin position="137"/>
        <end position="373"/>
    </location>
</feature>
<dbReference type="Pfam" id="PF00015">
    <property type="entry name" value="MCPsignal"/>
    <property type="match status" value="1"/>
</dbReference>
<gene>
    <name evidence="10" type="ORF">NQZ67_23755</name>
</gene>
<keyword evidence="2" id="KW-1003">Cell membrane</keyword>
<dbReference type="PROSITE" id="PS50111">
    <property type="entry name" value="CHEMOTAXIS_TRANSDUC_2"/>
    <property type="match status" value="1"/>
</dbReference>
<accession>A0A9X2MU73</accession>
<dbReference type="Gene3D" id="1.10.287.950">
    <property type="entry name" value="Methyl-accepting chemotaxis protein"/>
    <property type="match status" value="1"/>
</dbReference>
<evidence type="ECO:0000259" key="8">
    <source>
        <dbReference type="PROSITE" id="PS50111"/>
    </source>
</evidence>
<evidence type="ECO:0000256" key="4">
    <source>
        <dbReference type="ARBA" id="ARBA00023224"/>
    </source>
</evidence>
<evidence type="ECO:0000256" key="2">
    <source>
        <dbReference type="ARBA" id="ARBA00022475"/>
    </source>
</evidence>
<dbReference type="GO" id="GO:0005886">
    <property type="term" value="C:plasma membrane"/>
    <property type="evidence" value="ECO:0007669"/>
    <property type="project" value="UniProtKB-SubCell"/>
</dbReference>
<name>A0A9X2MU73_9BACL</name>
<dbReference type="InterPro" id="IPR003660">
    <property type="entry name" value="HAMP_dom"/>
</dbReference>
<evidence type="ECO:0000313" key="10">
    <source>
        <dbReference type="EMBL" id="MCR2806904.1"/>
    </source>
</evidence>
<evidence type="ECO:0000256" key="5">
    <source>
        <dbReference type="ARBA" id="ARBA00029447"/>
    </source>
</evidence>
<keyword evidence="11" id="KW-1185">Reference proteome</keyword>
<dbReference type="PANTHER" id="PTHR32089:SF112">
    <property type="entry name" value="LYSOZYME-LIKE PROTEIN-RELATED"/>
    <property type="match status" value="1"/>
</dbReference>
<keyword evidence="7" id="KW-0812">Transmembrane</keyword>
<dbReference type="SMART" id="SM00283">
    <property type="entry name" value="MA"/>
    <property type="match status" value="1"/>
</dbReference>
<protein>
    <submittedName>
        <fullName evidence="10">Methyl-accepting chemotaxis protein</fullName>
    </submittedName>
</protein>
<evidence type="ECO:0000256" key="3">
    <source>
        <dbReference type="ARBA" id="ARBA00023136"/>
    </source>
</evidence>
<proteinExistence type="inferred from homology"/>
<evidence type="ECO:0000259" key="9">
    <source>
        <dbReference type="PROSITE" id="PS50885"/>
    </source>
</evidence>
<dbReference type="Proteomes" id="UP001141950">
    <property type="component" value="Unassembled WGS sequence"/>
</dbReference>
<dbReference type="AlphaFoldDB" id="A0A9X2MU73"/>
<evidence type="ECO:0000256" key="1">
    <source>
        <dbReference type="ARBA" id="ARBA00004236"/>
    </source>
</evidence>